<proteinExistence type="predicted"/>
<reference evidence="3" key="1">
    <citation type="journal article" date="2019" name="Int. J. Syst. Evol. Microbiol.">
        <title>The Global Catalogue of Microorganisms (GCM) 10K type strain sequencing project: providing services to taxonomists for standard genome sequencing and annotation.</title>
        <authorList>
            <consortium name="The Broad Institute Genomics Platform"/>
            <consortium name="The Broad Institute Genome Sequencing Center for Infectious Disease"/>
            <person name="Wu L."/>
            <person name="Ma J."/>
        </authorList>
    </citation>
    <scope>NUCLEOTIDE SEQUENCE [LARGE SCALE GENOMIC DNA]</scope>
    <source>
        <strain evidence="3">CGMCC 1.5362</strain>
    </source>
</reference>
<dbReference type="InterPro" id="IPR006311">
    <property type="entry name" value="TAT_signal"/>
</dbReference>
<feature type="signal peptide" evidence="1">
    <location>
        <begin position="1"/>
        <end position="22"/>
    </location>
</feature>
<evidence type="ECO:0000313" key="2">
    <source>
        <dbReference type="EMBL" id="GGK80165.1"/>
    </source>
</evidence>
<evidence type="ECO:0000256" key="1">
    <source>
        <dbReference type="SAM" id="SignalP"/>
    </source>
</evidence>
<dbReference type="EMBL" id="BMLB01000007">
    <property type="protein sequence ID" value="GGK80165.1"/>
    <property type="molecule type" value="Genomic_DNA"/>
</dbReference>
<gene>
    <name evidence="2" type="ORF">GCM10011509_30810</name>
</gene>
<dbReference type="Proteomes" id="UP000662111">
    <property type="component" value="Unassembled WGS sequence"/>
</dbReference>
<dbReference type="SUPFAM" id="SSF48208">
    <property type="entry name" value="Six-hairpin glycosidases"/>
    <property type="match status" value="1"/>
</dbReference>
<feature type="chain" id="PRO_5045826444" description="Tat pathway signal sequence domain protein" evidence="1">
    <location>
        <begin position="23"/>
        <end position="466"/>
    </location>
</feature>
<keyword evidence="3" id="KW-1185">Reference proteome</keyword>
<dbReference type="PROSITE" id="PS51318">
    <property type="entry name" value="TAT"/>
    <property type="match status" value="1"/>
</dbReference>
<keyword evidence="1" id="KW-0732">Signal</keyword>
<evidence type="ECO:0008006" key="4">
    <source>
        <dbReference type="Google" id="ProtNLM"/>
    </source>
</evidence>
<organism evidence="2 3">
    <name type="scientific">Ornithinimicrobium pekingense</name>
    <dbReference type="NCBI Taxonomy" id="384677"/>
    <lineage>
        <taxon>Bacteria</taxon>
        <taxon>Bacillati</taxon>
        <taxon>Actinomycetota</taxon>
        <taxon>Actinomycetes</taxon>
        <taxon>Micrococcales</taxon>
        <taxon>Ornithinimicrobiaceae</taxon>
        <taxon>Ornithinimicrobium</taxon>
    </lineage>
</organism>
<dbReference type="Gene3D" id="1.50.10.20">
    <property type="match status" value="1"/>
</dbReference>
<name>A0ABQ2FBA1_9MICO</name>
<dbReference type="InterPro" id="IPR008928">
    <property type="entry name" value="6-hairpin_glycosidase_sf"/>
</dbReference>
<protein>
    <recommendedName>
        <fullName evidence="4">Tat pathway signal sequence domain protein</fullName>
    </recommendedName>
</protein>
<accession>A0ABQ2FBA1</accession>
<dbReference type="RefSeq" id="WP_022922337.1">
    <property type="nucleotide sequence ID" value="NZ_BMLB01000007.1"/>
</dbReference>
<comment type="caution">
    <text evidence="2">The sequence shown here is derived from an EMBL/GenBank/DDBJ whole genome shotgun (WGS) entry which is preliminary data.</text>
</comment>
<evidence type="ECO:0000313" key="3">
    <source>
        <dbReference type="Proteomes" id="UP000662111"/>
    </source>
</evidence>
<sequence>MTRSTPPVLGRRLFLAAASVGAATGVAALAGAPAAATPATPADAVPVPPGRPSLRSAVAFLDRMTDAYPARADQPRLPQSYADELGLFSTSFVYDAALAVVAALAAGRTDVARTIGDGLLFAQDRDPAHADGRLRQAYNVGPYVFYDGTPNPHGLVLPGGSANIGWQFGFLGTAVGDMAWPGIALVQLHDATGETAYLEGAQRVARWITDRAVNPGALGGFRFGVDGADRPVPNVSTEHNIDCVSFFTMLHEVDPDSAWLEASARARGLVDRMWEPQGGFFYTGSDDGQTVNREPLPLDPQTWSWLAMQDARYAASVDWAATALATTDTPGSPNSELPAGVSVSGVTFSSASLTSTAVFNGLQVDPDGVWLEGTAQLAVALADRRAPRDRARAIALLDQLRLAQARLGGGQHVGGAPLGVGGLVAASSLLDSGFGFGYFQVQHVGATAWYVMAELGANPMLRGGLR</sequence>